<protein>
    <recommendedName>
        <fullName evidence="3">Endonuclease/exonuclease/phosphatase domain-containing protein</fullName>
    </recommendedName>
</protein>
<dbReference type="SUPFAM" id="SSF56219">
    <property type="entry name" value="DNase I-like"/>
    <property type="match status" value="1"/>
</dbReference>
<evidence type="ECO:0000313" key="1">
    <source>
        <dbReference type="EMBL" id="RYR42375.1"/>
    </source>
</evidence>
<gene>
    <name evidence="1" type="ORF">Ahy_A08g038844</name>
</gene>
<name>A0A445BUH7_ARAHY</name>
<dbReference type="PANTHER" id="PTHR33710:SF77">
    <property type="entry name" value="DNASE I-LIKE SUPERFAMILY PROTEIN"/>
    <property type="match status" value="1"/>
</dbReference>
<dbReference type="EMBL" id="SDMP01000008">
    <property type="protein sequence ID" value="RYR42375.1"/>
    <property type="molecule type" value="Genomic_DNA"/>
</dbReference>
<keyword evidence="2" id="KW-1185">Reference proteome</keyword>
<dbReference type="PANTHER" id="PTHR33710">
    <property type="entry name" value="BNAC02G09200D PROTEIN"/>
    <property type="match status" value="1"/>
</dbReference>
<evidence type="ECO:0000313" key="2">
    <source>
        <dbReference type="Proteomes" id="UP000289738"/>
    </source>
</evidence>
<dbReference type="AlphaFoldDB" id="A0A445BUH7"/>
<dbReference type="Gene3D" id="3.60.10.10">
    <property type="entry name" value="Endonuclease/exonuclease/phosphatase"/>
    <property type="match status" value="1"/>
</dbReference>
<dbReference type="Proteomes" id="UP000289738">
    <property type="component" value="Chromosome A08"/>
</dbReference>
<dbReference type="STRING" id="3818.A0A445BUH7"/>
<reference evidence="1 2" key="1">
    <citation type="submission" date="2019-01" db="EMBL/GenBank/DDBJ databases">
        <title>Sequencing of cultivated peanut Arachis hypogaea provides insights into genome evolution and oil improvement.</title>
        <authorList>
            <person name="Chen X."/>
        </authorList>
    </citation>
    <scope>NUCLEOTIDE SEQUENCE [LARGE SCALE GENOMIC DNA]</scope>
    <source>
        <strain evidence="2">cv. Fuhuasheng</strain>
        <tissue evidence="1">Leaves</tissue>
    </source>
</reference>
<accession>A0A445BUH7</accession>
<comment type="caution">
    <text evidence="1">The sequence shown here is derived from an EMBL/GenBank/DDBJ whole genome shotgun (WGS) entry which is preliminary data.</text>
</comment>
<dbReference type="InterPro" id="IPR036691">
    <property type="entry name" value="Endo/exonu/phosph_ase_sf"/>
</dbReference>
<evidence type="ECO:0008006" key="3">
    <source>
        <dbReference type="Google" id="ProtNLM"/>
    </source>
</evidence>
<sequence>MWLCNFVYGNPNFKKRQEQWREITVSCRSESEPQLFIGDFNDVLSQEEKVRLHPKPQNQVRDFKNFVDSNALIDLELKGGRFTWFSNLRNEFVTRERIDRALGNWKWRMMYPHAYLSSMPAIRSDHSPLILYLNPVHNVRRSFKFEAF</sequence>
<proteinExistence type="predicted"/>
<organism evidence="1 2">
    <name type="scientific">Arachis hypogaea</name>
    <name type="common">Peanut</name>
    <dbReference type="NCBI Taxonomy" id="3818"/>
    <lineage>
        <taxon>Eukaryota</taxon>
        <taxon>Viridiplantae</taxon>
        <taxon>Streptophyta</taxon>
        <taxon>Embryophyta</taxon>
        <taxon>Tracheophyta</taxon>
        <taxon>Spermatophyta</taxon>
        <taxon>Magnoliopsida</taxon>
        <taxon>eudicotyledons</taxon>
        <taxon>Gunneridae</taxon>
        <taxon>Pentapetalae</taxon>
        <taxon>rosids</taxon>
        <taxon>fabids</taxon>
        <taxon>Fabales</taxon>
        <taxon>Fabaceae</taxon>
        <taxon>Papilionoideae</taxon>
        <taxon>50 kb inversion clade</taxon>
        <taxon>dalbergioids sensu lato</taxon>
        <taxon>Dalbergieae</taxon>
        <taxon>Pterocarpus clade</taxon>
        <taxon>Arachis</taxon>
    </lineage>
</organism>